<reference evidence="1 2" key="2">
    <citation type="submission" date="2020-07" db="EMBL/GenBank/DDBJ databases">
        <title>Genome assembly of wild tea tree DASZ reveals pedigree and selection history of tea varieties.</title>
        <authorList>
            <person name="Zhang W."/>
        </authorList>
    </citation>
    <scope>NUCLEOTIDE SEQUENCE [LARGE SCALE GENOMIC DNA]</scope>
    <source>
        <strain evidence="2">cv. G240</strain>
        <tissue evidence="1">Leaf</tissue>
    </source>
</reference>
<accession>A0A7J7HDL9</accession>
<gene>
    <name evidence="1" type="ORF">HYC85_011971</name>
</gene>
<dbReference type="Gene3D" id="3.40.50.2000">
    <property type="entry name" value="Glycogen Phosphorylase B"/>
    <property type="match status" value="1"/>
</dbReference>
<name>A0A7J7HDL9_CAMSI</name>
<evidence type="ECO:0000313" key="2">
    <source>
        <dbReference type="Proteomes" id="UP000593564"/>
    </source>
</evidence>
<dbReference type="Proteomes" id="UP000593564">
    <property type="component" value="Unassembled WGS sequence"/>
</dbReference>
<keyword evidence="2" id="KW-1185">Reference proteome</keyword>
<proteinExistence type="predicted"/>
<comment type="caution">
    <text evidence="1">The sequence shown here is derived from an EMBL/GenBank/DDBJ whole genome shotgun (WGS) entry which is preliminary data.</text>
</comment>
<organism evidence="1 2">
    <name type="scientific">Camellia sinensis</name>
    <name type="common">Tea plant</name>
    <name type="synonym">Thea sinensis</name>
    <dbReference type="NCBI Taxonomy" id="4442"/>
    <lineage>
        <taxon>Eukaryota</taxon>
        <taxon>Viridiplantae</taxon>
        <taxon>Streptophyta</taxon>
        <taxon>Embryophyta</taxon>
        <taxon>Tracheophyta</taxon>
        <taxon>Spermatophyta</taxon>
        <taxon>Magnoliopsida</taxon>
        <taxon>eudicotyledons</taxon>
        <taxon>Gunneridae</taxon>
        <taxon>Pentapetalae</taxon>
        <taxon>asterids</taxon>
        <taxon>Ericales</taxon>
        <taxon>Theaceae</taxon>
        <taxon>Camellia</taxon>
    </lineage>
</organism>
<dbReference type="EMBL" id="JACBKZ010000005">
    <property type="protein sequence ID" value="KAF5949978.1"/>
    <property type="molecule type" value="Genomic_DNA"/>
</dbReference>
<dbReference type="SUPFAM" id="SSF53756">
    <property type="entry name" value="UDP-Glycosyltransferase/glycogen phosphorylase"/>
    <property type="match status" value="1"/>
</dbReference>
<sequence>MTERKENIVMFPFMAQGHIIPFLALALELEKKNGYTITFVNTRLNIKKLRPSIPPYSSIRL</sequence>
<reference evidence="2" key="1">
    <citation type="journal article" date="2020" name="Nat. Commun.">
        <title>Genome assembly of wild tea tree DASZ reveals pedigree and selection history of tea varieties.</title>
        <authorList>
            <person name="Zhang W."/>
            <person name="Zhang Y."/>
            <person name="Qiu H."/>
            <person name="Guo Y."/>
            <person name="Wan H."/>
            <person name="Zhang X."/>
            <person name="Scossa F."/>
            <person name="Alseekh S."/>
            <person name="Zhang Q."/>
            <person name="Wang P."/>
            <person name="Xu L."/>
            <person name="Schmidt M.H."/>
            <person name="Jia X."/>
            <person name="Li D."/>
            <person name="Zhu A."/>
            <person name="Guo F."/>
            <person name="Chen W."/>
            <person name="Ni D."/>
            <person name="Usadel B."/>
            <person name="Fernie A.R."/>
            <person name="Wen W."/>
        </authorList>
    </citation>
    <scope>NUCLEOTIDE SEQUENCE [LARGE SCALE GENOMIC DNA]</scope>
    <source>
        <strain evidence="2">cv. G240</strain>
    </source>
</reference>
<evidence type="ECO:0000313" key="1">
    <source>
        <dbReference type="EMBL" id="KAF5949978.1"/>
    </source>
</evidence>
<protein>
    <recommendedName>
        <fullName evidence="3">UDP-glycosyltransferase</fullName>
    </recommendedName>
</protein>
<evidence type="ECO:0008006" key="3">
    <source>
        <dbReference type="Google" id="ProtNLM"/>
    </source>
</evidence>
<dbReference type="AlphaFoldDB" id="A0A7J7HDL9"/>